<sequence length="467" mass="51414">MFWVLLTTLLSLTTALQWTDSLTNNTVMTVCSASDIHLPWNFTLSPDERIEDIKWIYRAEDGSDELIAIFAAGQIITTPAYTGRVQWTGQGGIVVSQAESGNYSVVVSTGDTALPLARFFKTVSVQVTDPPIVESGKLHVLQKSVVYDNTTGQWRLVVTCGDFTFLGHPRVHVIWTTPDGHTVESSSEHNGTFRLLLPNPPSGGNYTCSLPPLSPATRCLPPLSPLLEGATVTVDEVKVSFALLEARQGETEARLEAKQRETEARLEAKQRETEARLEAKQRETEARLEARLRETEAKEQNMSSENARLQAELDAVKKENDQQNNTTETLKARLATATVRVSFHAMLTSDFTSSGPLTPFTVITNEGNDFSCATGIFIAPRKGTYFFAASAGTDSSDKYMDMFLLKDGVAVSRALARQYSGYHTMGSVQATLYLTAGQRVWLHSGRSDSYYFSAFTSFTGFLLLADD</sequence>
<organism evidence="8 9">
    <name type="scientific">Littorina saxatilis</name>
    <dbReference type="NCBI Taxonomy" id="31220"/>
    <lineage>
        <taxon>Eukaryota</taxon>
        <taxon>Metazoa</taxon>
        <taxon>Spiralia</taxon>
        <taxon>Lophotrochozoa</taxon>
        <taxon>Mollusca</taxon>
        <taxon>Gastropoda</taxon>
        <taxon>Caenogastropoda</taxon>
        <taxon>Littorinimorpha</taxon>
        <taxon>Littorinoidea</taxon>
        <taxon>Littorinidae</taxon>
        <taxon>Littorina</taxon>
    </lineage>
</organism>
<protein>
    <submittedName>
        <fullName evidence="8">Uncharacterized protein</fullName>
    </submittedName>
</protein>
<evidence type="ECO:0000313" key="9">
    <source>
        <dbReference type="Proteomes" id="UP001374579"/>
    </source>
</evidence>
<comment type="caution">
    <text evidence="8">The sequence shown here is derived from an EMBL/GenBank/DDBJ whole genome shotgun (WGS) entry which is preliminary data.</text>
</comment>
<dbReference type="SUPFAM" id="SSF49842">
    <property type="entry name" value="TNF-like"/>
    <property type="match status" value="1"/>
</dbReference>
<feature type="chain" id="PRO_5042839096" evidence="5">
    <location>
        <begin position="16"/>
        <end position="467"/>
    </location>
</feature>
<feature type="coiled-coil region" evidence="4">
    <location>
        <begin position="252"/>
        <end position="333"/>
    </location>
</feature>
<comment type="subcellular location">
    <subcellularLocation>
        <location evidence="1">Secreted</location>
    </subcellularLocation>
</comment>
<proteinExistence type="predicted"/>
<keyword evidence="3 5" id="KW-0732">Signal</keyword>
<evidence type="ECO:0000256" key="5">
    <source>
        <dbReference type="SAM" id="SignalP"/>
    </source>
</evidence>
<evidence type="ECO:0000256" key="3">
    <source>
        <dbReference type="ARBA" id="ARBA00022729"/>
    </source>
</evidence>
<keyword evidence="4" id="KW-0175">Coiled coil</keyword>
<feature type="domain" description="C1q" evidence="7">
    <location>
        <begin position="336"/>
        <end position="467"/>
    </location>
</feature>
<evidence type="ECO:0000256" key="4">
    <source>
        <dbReference type="SAM" id="Coils"/>
    </source>
</evidence>
<keyword evidence="9" id="KW-1185">Reference proteome</keyword>
<reference evidence="8 9" key="1">
    <citation type="submission" date="2024-02" db="EMBL/GenBank/DDBJ databases">
        <title>Chromosome-scale genome assembly of the rough periwinkle Littorina saxatilis.</title>
        <authorList>
            <person name="De Jode A."/>
            <person name="Faria R."/>
            <person name="Formenti G."/>
            <person name="Sims Y."/>
            <person name="Smith T.P."/>
            <person name="Tracey A."/>
            <person name="Wood J.M.D."/>
            <person name="Zagrodzka Z.B."/>
            <person name="Johannesson K."/>
            <person name="Butlin R.K."/>
            <person name="Leder E.H."/>
        </authorList>
    </citation>
    <scope>NUCLEOTIDE SEQUENCE [LARGE SCALE GENOMIC DNA]</scope>
    <source>
        <strain evidence="8">Snail1</strain>
        <tissue evidence="8">Muscle</tissue>
    </source>
</reference>
<dbReference type="Gene3D" id="2.60.40.10">
    <property type="entry name" value="Immunoglobulins"/>
    <property type="match status" value="1"/>
</dbReference>
<keyword evidence="2" id="KW-0964">Secreted</keyword>
<dbReference type="InterPro" id="IPR007110">
    <property type="entry name" value="Ig-like_dom"/>
</dbReference>
<dbReference type="InterPro" id="IPR013783">
    <property type="entry name" value="Ig-like_fold"/>
</dbReference>
<dbReference type="InterPro" id="IPR001073">
    <property type="entry name" value="C1q_dom"/>
</dbReference>
<accession>A0AAN9G3C6</accession>
<dbReference type="InterPro" id="IPR050822">
    <property type="entry name" value="Cerebellin_Synaptic_Org"/>
</dbReference>
<name>A0AAN9G3C6_9CAEN</name>
<dbReference type="SMART" id="SM00110">
    <property type="entry name" value="C1Q"/>
    <property type="match status" value="1"/>
</dbReference>
<dbReference type="EMBL" id="JBAMIC010000019">
    <property type="protein sequence ID" value="KAK7093364.1"/>
    <property type="molecule type" value="Genomic_DNA"/>
</dbReference>
<dbReference type="Proteomes" id="UP001374579">
    <property type="component" value="Unassembled WGS sequence"/>
</dbReference>
<evidence type="ECO:0000259" key="7">
    <source>
        <dbReference type="PROSITE" id="PS50871"/>
    </source>
</evidence>
<evidence type="ECO:0000256" key="1">
    <source>
        <dbReference type="ARBA" id="ARBA00004613"/>
    </source>
</evidence>
<dbReference type="PROSITE" id="PS50835">
    <property type="entry name" value="IG_LIKE"/>
    <property type="match status" value="1"/>
</dbReference>
<feature type="domain" description="Ig-like" evidence="6">
    <location>
        <begin position="130"/>
        <end position="210"/>
    </location>
</feature>
<dbReference type="Gene3D" id="2.60.120.40">
    <property type="match status" value="1"/>
</dbReference>
<evidence type="ECO:0000313" key="8">
    <source>
        <dbReference type="EMBL" id="KAK7093364.1"/>
    </source>
</evidence>
<feature type="signal peptide" evidence="5">
    <location>
        <begin position="1"/>
        <end position="15"/>
    </location>
</feature>
<evidence type="ECO:0000256" key="2">
    <source>
        <dbReference type="ARBA" id="ARBA00022525"/>
    </source>
</evidence>
<dbReference type="PANTHER" id="PTHR22923">
    <property type="entry name" value="CEREBELLIN-RELATED"/>
    <property type="match status" value="1"/>
</dbReference>
<dbReference type="AlphaFoldDB" id="A0AAN9G3C6"/>
<evidence type="ECO:0000259" key="6">
    <source>
        <dbReference type="PROSITE" id="PS50835"/>
    </source>
</evidence>
<dbReference type="PANTHER" id="PTHR22923:SF116">
    <property type="entry name" value="C1Q DOMAIN-CONTAINING PROTEIN"/>
    <property type="match status" value="1"/>
</dbReference>
<dbReference type="PROSITE" id="PS50871">
    <property type="entry name" value="C1Q"/>
    <property type="match status" value="1"/>
</dbReference>
<dbReference type="InterPro" id="IPR008983">
    <property type="entry name" value="Tumour_necrosis_fac-like_dom"/>
</dbReference>
<dbReference type="Pfam" id="PF00386">
    <property type="entry name" value="C1q"/>
    <property type="match status" value="1"/>
</dbReference>
<gene>
    <name evidence="8" type="ORF">V1264_007130</name>
</gene>
<dbReference type="GO" id="GO:0005576">
    <property type="term" value="C:extracellular region"/>
    <property type="evidence" value="ECO:0007669"/>
    <property type="project" value="UniProtKB-SubCell"/>
</dbReference>